<evidence type="ECO:0000256" key="2">
    <source>
        <dbReference type="ARBA" id="ARBA00007343"/>
    </source>
</evidence>
<evidence type="ECO:0000256" key="8">
    <source>
        <dbReference type="ARBA" id="ARBA00023157"/>
    </source>
</evidence>
<evidence type="ECO:0000256" key="4">
    <source>
        <dbReference type="ARBA" id="ARBA00022692"/>
    </source>
</evidence>
<dbReference type="AlphaFoldDB" id="A0AA36B3U6"/>
<evidence type="ECO:0000259" key="11">
    <source>
        <dbReference type="PROSITE" id="PS50221"/>
    </source>
</evidence>
<feature type="transmembrane region" description="Helical" evidence="10">
    <location>
        <begin position="453"/>
        <end position="476"/>
    </location>
</feature>
<keyword evidence="7 10" id="KW-0472">Membrane</keyword>
<dbReference type="InterPro" id="IPR051963">
    <property type="entry name" value="Adhesion_GPCR_A"/>
</dbReference>
<dbReference type="PROSITE" id="PS50221">
    <property type="entry name" value="GAIN_B"/>
    <property type="match status" value="1"/>
</dbReference>
<feature type="domain" description="GAIN-B" evidence="11">
    <location>
        <begin position="281"/>
        <end position="442"/>
    </location>
</feature>
<dbReference type="InterPro" id="IPR000203">
    <property type="entry name" value="GPS"/>
</dbReference>
<dbReference type="InterPro" id="IPR046338">
    <property type="entry name" value="GAIN_dom_sf"/>
</dbReference>
<keyword evidence="9" id="KW-0675">Receptor</keyword>
<dbReference type="Pfam" id="PF13855">
    <property type="entry name" value="LRR_8"/>
    <property type="match status" value="1"/>
</dbReference>
<dbReference type="GO" id="GO:0005886">
    <property type="term" value="C:plasma membrane"/>
    <property type="evidence" value="ECO:0007669"/>
    <property type="project" value="TreeGrafter"/>
</dbReference>
<evidence type="ECO:0000256" key="6">
    <source>
        <dbReference type="ARBA" id="ARBA00022989"/>
    </source>
</evidence>
<reference evidence="12" key="1">
    <citation type="submission" date="2023-08" db="EMBL/GenBank/DDBJ databases">
        <authorList>
            <person name="Alioto T."/>
            <person name="Alioto T."/>
            <person name="Gomez Garrido J."/>
        </authorList>
    </citation>
    <scope>NUCLEOTIDE SEQUENCE</scope>
</reference>
<keyword evidence="8" id="KW-1015">Disulfide bond</keyword>
<comment type="similarity">
    <text evidence="2">Belongs to the G-protein coupled receptor 2 family. Adhesion G-protein coupled receptor (ADGR) subfamily.</text>
</comment>
<protein>
    <submittedName>
        <fullName evidence="12">Adhesion G-protein coupled receptor G6-like</fullName>
    </submittedName>
</protein>
<keyword evidence="5" id="KW-0677">Repeat</keyword>
<name>A0AA36B3U6_OCTVU</name>
<dbReference type="SMART" id="SM00303">
    <property type="entry name" value="GPS"/>
    <property type="match status" value="1"/>
</dbReference>
<keyword evidence="4 10" id="KW-0812">Transmembrane</keyword>
<dbReference type="Gene3D" id="3.80.10.10">
    <property type="entry name" value="Ribonuclease Inhibitor"/>
    <property type="match status" value="1"/>
</dbReference>
<keyword evidence="6 10" id="KW-1133">Transmembrane helix</keyword>
<dbReference type="EMBL" id="OX597821">
    <property type="protein sequence ID" value="CAI9727413.1"/>
    <property type="molecule type" value="Genomic_DNA"/>
</dbReference>
<evidence type="ECO:0000256" key="1">
    <source>
        <dbReference type="ARBA" id="ARBA00004370"/>
    </source>
</evidence>
<dbReference type="GO" id="GO:0007166">
    <property type="term" value="P:cell surface receptor signaling pathway"/>
    <property type="evidence" value="ECO:0007669"/>
    <property type="project" value="TreeGrafter"/>
</dbReference>
<accession>A0AA36B3U6</accession>
<evidence type="ECO:0000256" key="7">
    <source>
        <dbReference type="ARBA" id="ARBA00023136"/>
    </source>
</evidence>
<dbReference type="Pfam" id="PF01825">
    <property type="entry name" value="GPS"/>
    <property type="match status" value="1"/>
</dbReference>
<sequence>MEEDRSAIFCGLLICGNKSHIRDIRNICIHWKSIHTNFLLQEGADNALFMPENMFRQTIRLQNNGISTIEEGAFAGLSNLKGLGLDNNNISTIEEGAFTGLSNLEGLHLKNNNISTIEEGAFTGLSNLIYLDLSHNQIKNYEDGTFLFLPSITKILLVVSTEFTVSDMFRDDVQSFRSDKLSRSRGSCNEDTTSDDGIFHWPVTKIGSNATIPCHANVATRHCSSRTVGYIEMTSSQSRTSLKCSPFTGIWKVPDMSQCYNTEGITRRLKLIRSQDIDQRNIANISKEVLNVSQKSVYFKQQDIDLAVDILEEMVPLNASADTRLNHIRSINNIINTPKKVLVAAELSNRSVSRMLDIIKITPETIPLEEQQVNVSYSNLGIGVAKNAANPECVYWEETSGEDPHWATKGCKKSDYVPGKKVVCSCDHLTSFALLMDVYRNEDDMENVKSLSVISNIGCGLSFVCLVLTVIIHVCFK</sequence>
<evidence type="ECO:0000256" key="5">
    <source>
        <dbReference type="ARBA" id="ARBA00022737"/>
    </source>
</evidence>
<dbReference type="InterPro" id="IPR001611">
    <property type="entry name" value="Leu-rich_rpt"/>
</dbReference>
<evidence type="ECO:0000313" key="12">
    <source>
        <dbReference type="EMBL" id="CAI9727413.1"/>
    </source>
</evidence>
<keyword evidence="13" id="KW-1185">Reference proteome</keyword>
<evidence type="ECO:0000256" key="9">
    <source>
        <dbReference type="ARBA" id="ARBA00023170"/>
    </source>
</evidence>
<organism evidence="12 13">
    <name type="scientific">Octopus vulgaris</name>
    <name type="common">Common octopus</name>
    <dbReference type="NCBI Taxonomy" id="6645"/>
    <lineage>
        <taxon>Eukaryota</taxon>
        <taxon>Metazoa</taxon>
        <taxon>Spiralia</taxon>
        <taxon>Lophotrochozoa</taxon>
        <taxon>Mollusca</taxon>
        <taxon>Cephalopoda</taxon>
        <taxon>Coleoidea</taxon>
        <taxon>Octopodiformes</taxon>
        <taxon>Octopoda</taxon>
        <taxon>Incirrata</taxon>
        <taxon>Octopodidae</taxon>
        <taxon>Octopus</taxon>
    </lineage>
</organism>
<evidence type="ECO:0000256" key="10">
    <source>
        <dbReference type="SAM" id="Phobius"/>
    </source>
</evidence>
<dbReference type="PANTHER" id="PTHR45930">
    <property type="entry name" value="G-PROTEIN COUPLED RECEPTOR 124-LIKE PROTEIN"/>
    <property type="match status" value="1"/>
</dbReference>
<evidence type="ECO:0000313" key="13">
    <source>
        <dbReference type="Proteomes" id="UP001162480"/>
    </source>
</evidence>
<dbReference type="SUPFAM" id="SSF52058">
    <property type="entry name" value="L domain-like"/>
    <property type="match status" value="1"/>
</dbReference>
<dbReference type="InterPro" id="IPR057244">
    <property type="entry name" value="GAIN_B"/>
</dbReference>
<dbReference type="InterPro" id="IPR032675">
    <property type="entry name" value="LRR_dom_sf"/>
</dbReference>
<dbReference type="Proteomes" id="UP001162480">
    <property type="component" value="Chromosome 8"/>
</dbReference>
<evidence type="ECO:0000256" key="3">
    <source>
        <dbReference type="ARBA" id="ARBA00022614"/>
    </source>
</evidence>
<gene>
    <name evidence="12" type="ORF">OCTVUL_1B013877</name>
</gene>
<keyword evidence="3" id="KW-0433">Leucine-rich repeat</keyword>
<dbReference type="PANTHER" id="PTHR45930:SF4">
    <property type="entry name" value="ADHESION G PROTEIN-COUPLED RECEPTOR A3"/>
    <property type="match status" value="1"/>
</dbReference>
<dbReference type="Gene3D" id="2.60.220.50">
    <property type="match status" value="1"/>
</dbReference>
<proteinExistence type="inferred from homology"/>
<dbReference type="SMART" id="SM00369">
    <property type="entry name" value="LRR_TYP"/>
    <property type="match status" value="4"/>
</dbReference>
<dbReference type="PROSITE" id="PS51450">
    <property type="entry name" value="LRR"/>
    <property type="match status" value="3"/>
</dbReference>
<dbReference type="InterPro" id="IPR003591">
    <property type="entry name" value="Leu-rich_rpt_typical-subtyp"/>
</dbReference>
<comment type="subcellular location">
    <subcellularLocation>
        <location evidence="1">Membrane</location>
    </subcellularLocation>
</comment>